<organism evidence="2 3">
    <name type="scientific">Parabacteroides distasonis</name>
    <dbReference type="NCBI Taxonomy" id="823"/>
    <lineage>
        <taxon>Bacteria</taxon>
        <taxon>Pseudomonadati</taxon>
        <taxon>Bacteroidota</taxon>
        <taxon>Bacteroidia</taxon>
        <taxon>Bacteroidales</taxon>
        <taxon>Tannerellaceae</taxon>
        <taxon>Parabacteroides</taxon>
    </lineage>
</organism>
<protein>
    <submittedName>
        <fullName evidence="2">Uncharacterized protein</fullName>
    </submittedName>
</protein>
<dbReference type="AlphaFoldDB" id="A0A7K0GN74"/>
<dbReference type="Proteomes" id="UP000463337">
    <property type="component" value="Unassembled WGS sequence"/>
</dbReference>
<proteinExistence type="predicted"/>
<feature type="transmembrane region" description="Helical" evidence="1">
    <location>
        <begin position="67"/>
        <end position="92"/>
    </location>
</feature>
<accession>A0A7K0GN74</accession>
<keyword evidence="1" id="KW-1133">Transmembrane helix</keyword>
<reference evidence="2 3" key="1">
    <citation type="journal article" date="2019" name="Nat. Med.">
        <title>A library of human gut bacterial isolates paired with longitudinal multiomics data enables mechanistic microbiome research.</title>
        <authorList>
            <person name="Poyet M."/>
            <person name="Groussin M."/>
            <person name="Gibbons S.M."/>
            <person name="Avila-Pacheco J."/>
            <person name="Jiang X."/>
            <person name="Kearney S.M."/>
            <person name="Perrotta A.R."/>
            <person name="Berdy B."/>
            <person name="Zhao S."/>
            <person name="Lieberman T.D."/>
            <person name="Swanson P.K."/>
            <person name="Smith M."/>
            <person name="Roesemann S."/>
            <person name="Alexander J.E."/>
            <person name="Rich S.A."/>
            <person name="Livny J."/>
            <person name="Vlamakis H."/>
            <person name="Clish C."/>
            <person name="Bullock K."/>
            <person name="Deik A."/>
            <person name="Scott J."/>
            <person name="Pierce K.A."/>
            <person name="Xavier R.J."/>
            <person name="Alm E.J."/>
        </authorList>
    </citation>
    <scope>NUCLEOTIDE SEQUENCE [LARGE SCALE GENOMIC DNA]</scope>
    <source>
        <strain evidence="2 3">BIOML-A41</strain>
    </source>
</reference>
<keyword evidence="1" id="KW-0812">Transmembrane</keyword>
<feature type="transmembrane region" description="Helical" evidence="1">
    <location>
        <begin position="27"/>
        <end position="55"/>
    </location>
</feature>
<sequence>MSSLFARIGQWLAGLIGIQVFSVTNKFVFLGLLISMYLALYIAFMASVVGVVSFIPVQPTGNVAAGLALLPGNIGQCMSAIATTHIISHVFIMKSKIIKLSSKGA</sequence>
<evidence type="ECO:0000256" key="1">
    <source>
        <dbReference type="SAM" id="Phobius"/>
    </source>
</evidence>
<comment type="caution">
    <text evidence="2">The sequence shown here is derived from an EMBL/GenBank/DDBJ whole genome shotgun (WGS) entry which is preliminary data.</text>
</comment>
<gene>
    <name evidence="2" type="ORF">GKD59_22545</name>
</gene>
<dbReference type="EMBL" id="WKLT01000058">
    <property type="protein sequence ID" value="MRY60618.1"/>
    <property type="molecule type" value="Genomic_DNA"/>
</dbReference>
<evidence type="ECO:0000313" key="2">
    <source>
        <dbReference type="EMBL" id="MRY60618.1"/>
    </source>
</evidence>
<keyword evidence="1" id="KW-0472">Membrane</keyword>
<evidence type="ECO:0000313" key="3">
    <source>
        <dbReference type="Proteomes" id="UP000463337"/>
    </source>
</evidence>
<dbReference type="RefSeq" id="WP_017044161.1">
    <property type="nucleotide sequence ID" value="NZ_WKLT01000058.1"/>
</dbReference>
<name>A0A7K0GN74_PARDI</name>